<feature type="binding site" evidence="11">
    <location>
        <position position="24"/>
    </location>
    <ligand>
        <name>Mg(2+)</name>
        <dbReference type="ChEBI" id="CHEBI:18420"/>
    </ligand>
</feature>
<protein>
    <recommendedName>
        <fullName evidence="3 11">Shikimate kinase</fullName>
        <shortName evidence="11">SK</shortName>
        <ecNumber evidence="3 11">2.7.1.71</ecNumber>
    </recommendedName>
</protein>
<dbReference type="OrthoDB" id="9800332at2"/>
<dbReference type="Pfam" id="PF01202">
    <property type="entry name" value="SKI"/>
    <property type="match status" value="1"/>
</dbReference>
<dbReference type="PRINTS" id="PR01100">
    <property type="entry name" value="SHIKIMTKNASE"/>
</dbReference>
<evidence type="ECO:0000256" key="5">
    <source>
        <dbReference type="ARBA" id="ARBA00022679"/>
    </source>
</evidence>
<dbReference type="CDD" id="cd00464">
    <property type="entry name" value="SK"/>
    <property type="match status" value="1"/>
</dbReference>
<dbReference type="AlphaFoldDB" id="A0A346XW69"/>
<feature type="binding site" evidence="11">
    <location>
        <position position="152"/>
    </location>
    <ligand>
        <name>substrate</name>
    </ligand>
</feature>
<dbReference type="InterPro" id="IPR023000">
    <property type="entry name" value="Shikimate_kinase_CS"/>
</dbReference>
<keyword evidence="4 11" id="KW-0028">Amino-acid biosynthesis</keyword>
<dbReference type="GO" id="GO:0005829">
    <property type="term" value="C:cytosol"/>
    <property type="evidence" value="ECO:0007669"/>
    <property type="project" value="TreeGrafter"/>
</dbReference>
<evidence type="ECO:0000256" key="8">
    <source>
        <dbReference type="ARBA" id="ARBA00022840"/>
    </source>
</evidence>
<evidence type="ECO:0000256" key="1">
    <source>
        <dbReference type="ARBA" id="ARBA00004842"/>
    </source>
</evidence>
<dbReference type="GO" id="GO:0000287">
    <property type="term" value="F:magnesium ion binding"/>
    <property type="evidence" value="ECO:0007669"/>
    <property type="project" value="UniProtKB-UniRule"/>
</dbReference>
<dbReference type="Proteomes" id="UP000264006">
    <property type="component" value="Chromosome"/>
</dbReference>
<reference evidence="12 13" key="1">
    <citation type="submission" date="2018-09" db="EMBL/GenBank/DDBJ databases">
        <title>Complete genome sequence of Euzebya sp. DY32-46 isolated from seawater of Pacific Ocean.</title>
        <authorList>
            <person name="Xu L."/>
            <person name="Wu Y.-H."/>
            <person name="Xu X.-W."/>
        </authorList>
    </citation>
    <scope>NUCLEOTIDE SEQUENCE [LARGE SCALE GENOMIC DNA]</scope>
    <source>
        <strain evidence="12 13">DY32-46</strain>
    </source>
</reference>
<dbReference type="InterPro" id="IPR000623">
    <property type="entry name" value="Shikimate_kinase/TSH1"/>
</dbReference>
<comment type="subcellular location">
    <subcellularLocation>
        <location evidence="11">Cytoplasm</location>
    </subcellularLocation>
</comment>
<dbReference type="SUPFAM" id="SSF52540">
    <property type="entry name" value="P-loop containing nucleoside triphosphate hydrolases"/>
    <property type="match status" value="1"/>
</dbReference>
<feature type="binding site" evidence="11">
    <location>
        <position position="42"/>
    </location>
    <ligand>
        <name>substrate</name>
    </ligand>
</feature>
<dbReference type="UniPathway" id="UPA00053">
    <property type="reaction ID" value="UER00088"/>
</dbReference>
<sequence length="195" mass="21101">MTADTPNQQGRNIVLSGMMGSGKSTIGRIVAELLNRPFVDTDKQVEETAGRSVATIFADQGEAVFRLMERDAVRHVAALRGQVVSLGGGVVMDPDNVTHLRETGDIVWIDVPIDVLVGRLASSAKPNKRPLLEGDRDPAVLHSRLSALRAERYDAYATSAVYVLDTLGRSSEVVAQEVLAWAMQQPGVLSPEERP</sequence>
<name>A0A346XW69_9ACTN</name>
<evidence type="ECO:0000256" key="7">
    <source>
        <dbReference type="ARBA" id="ARBA00022777"/>
    </source>
</evidence>
<keyword evidence="11" id="KW-0460">Magnesium</keyword>
<evidence type="ECO:0000313" key="12">
    <source>
        <dbReference type="EMBL" id="AXV06466.1"/>
    </source>
</evidence>
<keyword evidence="5 11" id="KW-0808">Transferase</keyword>
<keyword evidence="11" id="KW-0963">Cytoplasm</keyword>
<dbReference type="EMBL" id="CP031165">
    <property type="protein sequence ID" value="AXV06466.1"/>
    <property type="molecule type" value="Genomic_DNA"/>
</dbReference>
<evidence type="ECO:0000256" key="10">
    <source>
        <dbReference type="ARBA" id="ARBA00048567"/>
    </source>
</evidence>
<evidence type="ECO:0000256" key="2">
    <source>
        <dbReference type="ARBA" id="ARBA00006997"/>
    </source>
</evidence>
<dbReference type="RefSeq" id="WP_114591116.1">
    <property type="nucleotide sequence ID" value="NZ_CAXIBR010000012.1"/>
</dbReference>
<gene>
    <name evidence="11" type="primary">aroK</name>
    <name evidence="12" type="ORF">DVS28_a1775</name>
</gene>
<feature type="binding site" evidence="11">
    <location>
        <position position="66"/>
    </location>
    <ligand>
        <name>substrate</name>
    </ligand>
</feature>
<feature type="binding site" evidence="11">
    <location>
        <position position="129"/>
    </location>
    <ligand>
        <name>ATP</name>
        <dbReference type="ChEBI" id="CHEBI:30616"/>
    </ligand>
</feature>
<feature type="binding site" evidence="11">
    <location>
        <position position="169"/>
    </location>
    <ligand>
        <name>ATP</name>
        <dbReference type="ChEBI" id="CHEBI:30616"/>
    </ligand>
</feature>
<dbReference type="GO" id="GO:0009073">
    <property type="term" value="P:aromatic amino acid family biosynthetic process"/>
    <property type="evidence" value="ECO:0007669"/>
    <property type="project" value="UniProtKB-KW"/>
</dbReference>
<comment type="catalytic activity">
    <reaction evidence="10 11">
        <text>shikimate + ATP = 3-phosphoshikimate + ADP + H(+)</text>
        <dbReference type="Rhea" id="RHEA:13121"/>
        <dbReference type="ChEBI" id="CHEBI:15378"/>
        <dbReference type="ChEBI" id="CHEBI:30616"/>
        <dbReference type="ChEBI" id="CHEBI:36208"/>
        <dbReference type="ChEBI" id="CHEBI:145989"/>
        <dbReference type="ChEBI" id="CHEBI:456216"/>
        <dbReference type="EC" id="2.7.1.71"/>
    </reaction>
</comment>
<keyword evidence="7 11" id="KW-0418">Kinase</keyword>
<comment type="cofactor">
    <cofactor evidence="11">
        <name>Mg(2+)</name>
        <dbReference type="ChEBI" id="CHEBI:18420"/>
    </cofactor>
    <text evidence="11">Binds 1 Mg(2+) ion per subunit.</text>
</comment>
<evidence type="ECO:0000256" key="9">
    <source>
        <dbReference type="ARBA" id="ARBA00023141"/>
    </source>
</evidence>
<comment type="function">
    <text evidence="11">Catalyzes the specific phosphorylation of the 3-hydroxyl group of shikimic acid using ATP as a cosubstrate.</text>
</comment>
<feature type="binding site" evidence="11">
    <location>
        <begin position="20"/>
        <end position="25"/>
    </location>
    <ligand>
        <name>ATP</name>
        <dbReference type="ChEBI" id="CHEBI:30616"/>
    </ligand>
</feature>
<evidence type="ECO:0000256" key="3">
    <source>
        <dbReference type="ARBA" id="ARBA00012154"/>
    </source>
</evidence>
<keyword evidence="11" id="KW-0479">Metal-binding</keyword>
<evidence type="ECO:0000256" key="4">
    <source>
        <dbReference type="ARBA" id="ARBA00022605"/>
    </source>
</evidence>
<keyword evidence="9 11" id="KW-0057">Aromatic amino acid biosynthesis</keyword>
<dbReference type="PANTHER" id="PTHR21087">
    <property type="entry name" value="SHIKIMATE KINASE"/>
    <property type="match status" value="1"/>
</dbReference>
<organism evidence="12 13">
    <name type="scientific">Euzebya pacifica</name>
    <dbReference type="NCBI Taxonomy" id="1608957"/>
    <lineage>
        <taxon>Bacteria</taxon>
        <taxon>Bacillati</taxon>
        <taxon>Actinomycetota</taxon>
        <taxon>Nitriliruptoria</taxon>
        <taxon>Euzebyales</taxon>
    </lineage>
</organism>
<evidence type="ECO:0000256" key="11">
    <source>
        <dbReference type="HAMAP-Rule" id="MF_00109"/>
    </source>
</evidence>
<accession>A0A346XW69</accession>
<dbReference type="KEGG" id="euz:DVS28_a1775"/>
<comment type="similarity">
    <text evidence="2 11">Belongs to the shikimate kinase family.</text>
</comment>
<dbReference type="EC" id="2.7.1.71" evidence="3 11"/>
<evidence type="ECO:0000313" key="13">
    <source>
        <dbReference type="Proteomes" id="UP000264006"/>
    </source>
</evidence>
<comment type="pathway">
    <text evidence="1 11">Metabolic intermediate biosynthesis; chorismate biosynthesis; chorismate from D-erythrose 4-phosphate and phosphoenolpyruvate: step 5/7.</text>
</comment>
<evidence type="ECO:0000256" key="6">
    <source>
        <dbReference type="ARBA" id="ARBA00022741"/>
    </source>
</evidence>
<dbReference type="GO" id="GO:0004765">
    <property type="term" value="F:shikimate kinase activity"/>
    <property type="evidence" value="ECO:0007669"/>
    <property type="project" value="UniProtKB-UniRule"/>
</dbReference>
<dbReference type="GO" id="GO:0009423">
    <property type="term" value="P:chorismate biosynthetic process"/>
    <property type="evidence" value="ECO:0007669"/>
    <property type="project" value="UniProtKB-UniRule"/>
</dbReference>
<comment type="subunit">
    <text evidence="11">Monomer.</text>
</comment>
<dbReference type="PROSITE" id="PS01128">
    <property type="entry name" value="SHIKIMATE_KINASE"/>
    <property type="match status" value="1"/>
</dbReference>
<dbReference type="Gene3D" id="3.40.50.300">
    <property type="entry name" value="P-loop containing nucleotide triphosphate hydrolases"/>
    <property type="match status" value="1"/>
</dbReference>
<keyword evidence="6 11" id="KW-0547">Nucleotide-binding</keyword>
<keyword evidence="8 11" id="KW-0067">ATP-binding</keyword>
<feature type="binding site" evidence="11">
    <location>
        <position position="88"/>
    </location>
    <ligand>
        <name>substrate</name>
    </ligand>
</feature>
<dbReference type="InterPro" id="IPR031322">
    <property type="entry name" value="Shikimate/glucono_kinase"/>
</dbReference>
<dbReference type="InterPro" id="IPR027417">
    <property type="entry name" value="P-loop_NTPase"/>
</dbReference>
<dbReference type="GO" id="GO:0005524">
    <property type="term" value="F:ATP binding"/>
    <property type="evidence" value="ECO:0007669"/>
    <property type="project" value="UniProtKB-UniRule"/>
</dbReference>
<proteinExistence type="inferred from homology"/>
<dbReference type="PANTHER" id="PTHR21087:SF16">
    <property type="entry name" value="SHIKIMATE KINASE 1, CHLOROPLASTIC"/>
    <property type="match status" value="1"/>
</dbReference>
<keyword evidence="13" id="KW-1185">Reference proteome</keyword>
<dbReference type="GO" id="GO:0008652">
    <property type="term" value="P:amino acid biosynthetic process"/>
    <property type="evidence" value="ECO:0007669"/>
    <property type="project" value="UniProtKB-KW"/>
</dbReference>
<dbReference type="HAMAP" id="MF_00109">
    <property type="entry name" value="Shikimate_kinase"/>
    <property type="match status" value="1"/>
</dbReference>